<feature type="region of interest" description="Disordered" evidence="1">
    <location>
        <begin position="1"/>
        <end position="22"/>
    </location>
</feature>
<dbReference type="RefSeq" id="WP_010685414.1">
    <property type="nucleotide sequence ID" value="NZ_CP043538.1"/>
</dbReference>
<reference evidence="2 3" key="2">
    <citation type="journal article" date="2013" name="Genome Announc.">
        <title>Draft Genome Sequence of Methylobacterium mesophilicum Strain SR1.6/6, Isolated from Citrus sinensis.</title>
        <authorList>
            <person name="Marinho Almeida D."/>
            <person name="Dini-Andreote F."/>
            <person name="Camargo Neves A.A."/>
            <person name="Juca Ramos R.T."/>
            <person name="Andreote F.D."/>
            <person name="Carneiro A.R."/>
            <person name="Oliveira de Souza Lima A."/>
            <person name="Caracciolo Gomes de Sa P.H."/>
            <person name="Ribeiro Barbosa M.S."/>
            <person name="Araujo W.L."/>
            <person name="Silva A."/>
        </authorList>
    </citation>
    <scope>NUCLEOTIDE SEQUENCE [LARGE SCALE GENOMIC DNA]</scope>
    <source>
        <strain evidence="2 3">SR1.6/6</strain>
    </source>
</reference>
<gene>
    <name evidence="2" type="ORF">MMSR116_26485</name>
</gene>
<dbReference type="EMBL" id="CP043538">
    <property type="protein sequence ID" value="QGY05049.1"/>
    <property type="molecule type" value="Genomic_DNA"/>
</dbReference>
<proteinExistence type="predicted"/>
<dbReference type="AlphaFoldDB" id="A0A6B9FT76"/>
<dbReference type="Proteomes" id="UP000012488">
    <property type="component" value="Chromosome"/>
</dbReference>
<evidence type="ECO:0000313" key="2">
    <source>
        <dbReference type="EMBL" id="QGY05049.1"/>
    </source>
</evidence>
<organism evidence="2 3">
    <name type="scientific">Methylobacterium mesophilicum SR1.6/6</name>
    <dbReference type="NCBI Taxonomy" id="908290"/>
    <lineage>
        <taxon>Bacteria</taxon>
        <taxon>Pseudomonadati</taxon>
        <taxon>Pseudomonadota</taxon>
        <taxon>Alphaproteobacteria</taxon>
        <taxon>Hyphomicrobiales</taxon>
        <taxon>Methylobacteriaceae</taxon>
        <taxon>Methylobacterium</taxon>
    </lineage>
</organism>
<reference evidence="2 3" key="1">
    <citation type="journal article" date="2012" name="Genet. Mol. Biol.">
        <title>Analysis of 16S rRNA and mxaF genes revealing insights into Methylobacterium niche-specific plant association.</title>
        <authorList>
            <person name="Dourado M.N."/>
            <person name="Andreote F.D."/>
            <person name="Dini-Andreote F."/>
            <person name="Conti R."/>
            <person name="Araujo J.M."/>
            <person name="Araujo W.L."/>
        </authorList>
    </citation>
    <scope>NUCLEOTIDE SEQUENCE [LARGE SCALE GENOMIC DNA]</scope>
    <source>
        <strain evidence="2 3">SR1.6/6</strain>
    </source>
</reference>
<evidence type="ECO:0000256" key="1">
    <source>
        <dbReference type="SAM" id="MobiDB-lite"/>
    </source>
</evidence>
<protein>
    <submittedName>
        <fullName evidence="2">Uncharacterized protein</fullName>
    </submittedName>
</protein>
<accession>A0A6B9FT76</accession>
<sequence length="67" mass="6900">MIRTDRSPRPAQRRSALRLPRPRAGAAATGLFLAALALSAATVPLVEPADATTSGHTAQAALTLPAR</sequence>
<dbReference type="KEGG" id="mmes:MMSR116_26485"/>
<evidence type="ECO:0000313" key="3">
    <source>
        <dbReference type="Proteomes" id="UP000012488"/>
    </source>
</evidence>
<name>A0A6B9FT76_9HYPH</name>